<evidence type="ECO:0000313" key="1">
    <source>
        <dbReference type="EMBL" id="EFE07276.1"/>
    </source>
</evidence>
<dbReference type="EMBL" id="ABWL02000016">
    <property type="protein sequence ID" value="EFE07276.1"/>
    <property type="molecule type" value="Genomic_DNA"/>
</dbReference>
<evidence type="ECO:0000313" key="2">
    <source>
        <dbReference type="Proteomes" id="UP000003880"/>
    </source>
</evidence>
<protein>
    <submittedName>
        <fullName evidence="1">Uncharacterized protein</fullName>
    </submittedName>
</protein>
<dbReference type="AlphaFoldDB" id="D4BFY9"/>
<organism evidence="1 2">
    <name type="scientific">Citrobacter youngae ATCC 29220</name>
    <dbReference type="NCBI Taxonomy" id="500640"/>
    <lineage>
        <taxon>Bacteria</taxon>
        <taxon>Pseudomonadati</taxon>
        <taxon>Pseudomonadota</taxon>
        <taxon>Gammaproteobacteria</taxon>
        <taxon>Enterobacterales</taxon>
        <taxon>Enterobacteriaceae</taxon>
        <taxon>Citrobacter</taxon>
        <taxon>Citrobacter freundii complex</taxon>
    </lineage>
</organism>
<accession>D4BFY9</accession>
<dbReference type="Proteomes" id="UP000003880">
    <property type="component" value="Unassembled WGS sequence"/>
</dbReference>
<name>D4BFY9_9ENTR</name>
<gene>
    <name evidence="1" type="ORF">CIT292_09159</name>
</gene>
<sequence length="43" mass="4825">MDYTCHTPPCKRQHAIVSLSVEKNSVIALRLPTLHSCSSYSHL</sequence>
<dbReference type="HOGENOM" id="CLU_3231515_0_0_6"/>
<comment type="caution">
    <text evidence="1">The sequence shown here is derived from an EMBL/GenBank/DDBJ whole genome shotgun (WGS) entry which is preliminary data.</text>
</comment>
<reference evidence="1 2" key="1">
    <citation type="submission" date="2010-02" db="EMBL/GenBank/DDBJ databases">
        <authorList>
            <person name="Weinstock G."/>
            <person name="Sodergren E."/>
            <person name="Clifton S."/>
            <person name="Fulton L."/>
            <person name="Fulton B."/>
            <person name="Courtney L."/>
            <person name="Fronick C."/>
            <person name="Harrison M."/>
            <person name="Strong C."/>
            <person name="Farmer C."/>
            <person name="Delahaunty K."/>
            <person name="Markovic C."/>
            <person name="Hall O."/>
            <person name="Minx P."/>
            <person name="Tomlinson C."/>
            <person name="Mitreva M."/>
            <person name="Nelson J."/>
            <person name="Hou S."/>
            <person name="Wollam A."/>
            <person name="Pepin K.H."/>
            <person name="Johnson M."/>
            <person name="Bhonagiri V."/>
            <person name="Zhang X."/>
            <person name="Suruliraj S."/>
            <person name="Warren W."/>
            <person name="Chinwalla A."/>
            <person name="Mardis E.R."/>
            <person name="Wilson R.K."/>
        </authorList>
    </citation>
    <scope>NUCLEOTIDE SEQUENCE [LARGE SCALE GENOMIC DNA]</scope>
    <source>
        <strain evidence="1 2">ATCC 29220</strain>
    </source>
</reference>
<proteinExistence type="predicted"/>